<reference evidence="1" key="1">
    <citation type="submission" date="2019-12" db="EMBL/GenBank/DDBJ databases">
        <title>Genome sequencing and annotation of Brassica cretica.</title>
        <authorList>
            <person name="Studholme D.J."/>
            <person name="Sarris P."/>
        </authorList>
    </citation>
    <scope>NUCLEOTIDE SEQUENCE</scope>
    <source>
        <strain evidence="1">PFS-109/04</strain>
        <tissue evidence="1">Leaf</tissue>
    </source>
</reference>
<name>A0A8S9RZG6_BRACR</name>
<sequence>MTMTIGGVILEDRRSSLHSVLLYTPVLLSTPRRRISWVSRDLGGSPQLRISEALSDGESRWLDGDNRCLSFAAELNR</sequence>
<protein>
    <submittedName>
        <fullName evidence="1">Uncharacterized protein</fullName>
    </submittedName>
</protein>
<gene>
    <name evidence="1" type="ORF">F2Q69_00031690</name>
</gene>
<accession>A0A8S9RZG6</accession>
<comment type="caution">
    <text evidence="1">The sequence shown here is derived from an EMBL/GenBank/DDBJ whole genome shotgun (WGS) entry which is preliminary data.</text>
</comment>
<organism evidence="1 2">
    <name type="scientific">Brassica cretica</name>
    <name type="common">Mustard</name>
    <dbReference type="NCBI Taxonomy" id="69181"/>
    <lineage>
        <taxon>Eukaryota</taxon>
        <taxon>Viridiplantae</taxon>
        <taxon>Streptophyta</taxon>
        <taxon>Embryophyta</taxon>
        <taxon>Tracheophyta</taxon>
        <taxon>Spermatophyta</taxon>
        <taxon>Magnoliopsida</taxon>
        <taxon>eudicotyledons</taxon>
        <taxon>Gunneridae</taxon>
        <taxon>Pentapetalae</taxon>
        <taxon>rosids</taxon>
        <taxon>malvids</taxon>
        <taxon>Brassicales</taxon>
        <taxon>Brassicaceae</taxon>
        <taxon>Brassiceae</taxon>
        <taxon>Brassica</taxon>
    </lineage>
</organism>
<evidence type="ECO:0000313" key="2">
    <source>
        <dbReference type="Proteomes" id="UP000712600"/>
    </source>
</evidence>
<evidence type="ECO:0000313" key="1">
    <source>
        <dbReference type="EMBL" id="KAF3585863.1"/>
    </source>
</evidence>
<dbReference type="Proteomes" id="UP000712600">
    <property type="component" value="Unassembled WGS sequence"/>
</dbReference>
<dbReference type="EMBL" id="QGKX02000088">
    <property type="protein sequence ID" value="KAF3585863.1"/>
    <property type="molecule type" value="Genomic_DNA"/>
</dbReference>
<proteinExistence type="predicted"/>
<dbReference type="AlphaFoldDB" id="A0A8S9RZG6"/>